<comment type="caution">
    <text evidence="4">The sequence shown here is derived from an EMBL/GenBank/DDBJ whole genome shotgun (WGS) entry which is preliminary data.</text>
</comment>
<dbReference type="InterPro" id="IPR000383">
    <property type="entry name" value="Xaa-Pro-like_dom"/>
</dbReference>
<dbReference type="Pfam" id="PF02129">
    <property type="entry name" value="Peptidase_S15"/>
    <property type="match status" value="1"/>
</dbReference>
<accession>A0ABX0JT79</accession>
<sequence length="638" mass="71117">MICRKKIRPSQSAFLFFLTLACPVASQIPMHEMAQAQDRSAAADIASDHPEPLQISKDVMMPTRDHTKLATDIYTPSCPSGGCPVLMHRTPYDKSDPAAVAIARTLAAHGYVVVVQDMRGRHHSEGVFEKYDDQDGRDGYDAVEWAARLPHTDGQVGMYGTSYAAHTQADISKLHPPHLRTLVLNMGGMSNAWDHSVRNDGAFEIGRQLSWAWEQIIEDAKDPVVRKGLQEERLNDWYTALPLKPGLSPLSLSPHYEKYYQEESTLSDYGPYWTRLSMNWADHYAETSDIPMLQIGGWYDIYLRGTILNWRGLRKLKKADQRLLIGPWTHHRDNKTYAGDVDFGPDAAINDFDIGFHLRWFDHYLKHINNDIGRQAPVRYFLMGGGDGHKTASGRLQNGGVWKDATDWPPPEAQPLVLFLADDGNLAGQTGTSGTDSYISDPAHPVPTIGGSVSARLRDGAYDQRERPDMPGSRPPYLPLAARSDVIVYQTAPLTHDVTVAGPIKVKLFVSSTGVDTDFTAKLIDVFPPDADYPNGFAMNIADGIRRMRYRNGLLKAKLIRPGKIYETEIDPFDTANVFRAGHRIRLDVSGSNFPRFDVNPNTGEPLGRNRMAIAVRNSVYRGAGHASSVTLWVMPEK</sequence>
<dbReference type="SUPFAM" id="SSF49785">
    <property type="entry name" value="Galactose-binding domain-like"/>
    <property type="match status" value="1"/>
</dbReference>
<dbReference type="NCBIfam" id="TIGR00976">
    <property type="entry name" value="CocE_NonD"/>
    <property type="match status" value="1"/>
</dbReference>
<dbReference type="SMART" id="SM00939">
    <property type="entry name" value="PepX_C"/>
    <property type="match status" value="1"/>
</dbReference>
<dbReference type="InterPro" id="IPR029058">
    <property type="entry name" value="AB_hydrolase_fold"/>
</dbReference>
<dbReference type="EMBL" id="WOTB01000012">
    <property type="protein sequence ID" value="NHN85102.1"/>
    <property type="molecule type" value="Genomic_DNA"/>
</dbReference>
<name>A0ABX0JT79_9PROT</name>
<dbReference type="Gene3D" id="1.10.3020.10">
    <property type="entry name" value="alpha-amino acid ester hydrolase ( Helical cap domain)"/>
    <property type="match status" value="1"/>
</dbReference>
<dbReference type="Pfam" id="PF08530">
    <property type="entry name" value="PepX_C"/>
    <property type="match status" value="1"/>
</dbReference>
<reference evidence="4 5" key="1">
    <citation type="journal article" date="2020" name="Int. J. Syst. Evol. Microbiol.">
        <title>Novel acetic acid bacteria from cider fermentations: Acetobacter conturbans sp. nov. and Acetobacter fallax sp. nov.</title>
        <authorList>
            <person name="Sombolestani A.S."/>
            <person name="Cleenwerck I."/>
            <person name="Cnockaert M."/>
            <person name="Borremans W."/>
            <person name="Wieme A.D."/>
            <person name="De Vuyst L."/>
            <person name="Vandamme P."/>
        </authorList>
    </citation>
    <scope>NUCLEOTIDE SEQUENCE [LARGE SCALE GENOMIC DNA]</scope>
    <source>
        <strain evidence="4 5">LMG 30640</strain>
    </source>
</reference>
<dbReference type="Proteomes" id="UP000635278">
    <property type="component" value="Unassembled WGS sequence"/>
</dbReference>
<keyword evidence="5" id="KW-1185">Reference proteome</keyword>
<dbReference type="InterPro" id="IPR005674">
    <property type="entry name" value="CocE/Ser_esterase"/>
</dbReference>
<feature type="signal peptide" evidence="2">
    <location>
        <begin position="1"/>
        <end position="21"/>
    </location>
</feature>
<organism evidence="4 5">
    <name type="scientific">Acetobacter musti</name>
    <dbReference type="NCBI Taxonomy" id="864732"/>
    <lineage>
        <taxon>Bacteria</taxon>
        <taxon>Pseudomonadati</taxon>
        <taxon>Pseudomonadota</taxon>
        <taxon>Alphaproteobacteria</taxon>
        <taxon>Acetobacterales</taxon>
        <taxon>Acetobacteraceae</taxon>
        <taxon>Acetobacter</taxon>
    </lineage>
</organism>
<dbReference type="GO" id="GO:0016787">
    <property type="term" value="F:hydrolase activity"/>
    <property type="evidence" value="ECO:0007669"/>
    <property type="project" value="UniProtKB-KW"/>
</dbReference>
<evidence type="ECO:0000313" key="4">
    <source>
        <dbReference type="EMBL" id="NHN85102.1"/>
    </source>
</evidence>
<dbReference type="RefSeq" id="WP_173583488.1">
    <property type="nucleotide sequence ID" value="NZ_WOTB01000012.1"/>
</dbReference>
<keyword evidence="2" id="KW-0732">Signal</keyword>
<evidence type="ECO:0000256" key="2">
    <source>
        <dbReference type="SAM" id="SignalP"/>
    </source>
</evidence>
<evidence type="ECO:0000256" key="1">
    <source>
        <dbReference type="ARBA" id="ARBA00022801"/>
    </source>
</evidence>
<dbReference type="SUPFAM" id="SSF53474">
    <property type="entry name" value="alpha/beta-Hydrolases"/>
    <property type="match status" value="1"/>
</dbReference>
<feature type="domain" description="Xaa-Pro dipeptidyl-peptidase C-terminal" evidence="3">
    <location>
        <begin position="358"/>
        <end position="631"/>
    </location>
</feature>
<evidence type="ECO:0000313" key="5">
    <source>
        <dbReference type="Proteomes" id="UP000635278"/>
    </source>
</evidence>
<proteinExistence type="predicted"/>
<dbReference type="PROSITE" id="PS51257">
    <property type="entry name" value="PROKAR_LIPOPROTEIN"/>
    <property type="match status" value="1"/>
</dbReference>
<keyword evidence="1 4" id="KW-0378">Hydrolase</keyword>
<dbReference type="InterPro" id="IPR013736">
    <property type="entry name" value="Xaa-Pro_dipept_C"/>
</dbReference>
<evidence type="ECO:0000259" key="3">
    <source>
        <dbReference type="SMART" id="SM00939"/>
    </source>
</evidence>
<dbReference type="Gene3D" id="3.40.50.1820">
    <property type="entry name" value="alpha/beta hydrolase"/>
    <property type="match status" value="1"/>
</dbReference>
<feature type="chain" id="PRO_5045145835" evidence="2">
    <location>
        <begin position="22"/>
        <end position="638"/>
    </location>
</feature>
<protein>
    <submittedName>
        <fullName evidence="4">CocE/NonD family hydrolase</fullName>
    </submittedName>
</protein>
<dbReference type="InterPro" id="IPR008979">
    <property type="entry name" value="Galactose-bd-like_sf"/>
</dbReference>
<gene>
    <name evidence="4" type="ORF">GOB93_10675</name>
</gene>
<dbReference type="Gene3D" id="2.60.120.260">
    <property type="entry name" value="Galactose-binding domain-like"/>
    <property type="match status" value="1"/>
</dbReference>